<reference evidence="1" key="1">
    <citation type="submission" date="2024-07" db="EMBL/GenBank/DDBJ databases">
        <authorList>
            <person name="Yu S.T."/>
        </authorList>
    </citation>
    <scope>NUCLEOTIDE SEQUENCE</scope>
    <source>
        <strain evidence="1">R08</strain>
    </source>
</reference>
<organism evidence="1">
    <name type="scientific">Streptomyces sp. R08</name>
    <dbReference type="NCBI Taxonomy" id="3238624"/>
    <lineage>
        <taxon>Bacteria</taxon>
        <taxon>Bacillati</taxon>
        <taxon>Actinomycetota</taxon>
        <taxon>Actinomycetes</taxon>
        <taxon>Kitasatosporales</taxon>
        <taxon>Streptomycetaceae</taxon>
        <taxon>Streptomyces</taxon>
    </lineage>
</organism>
<protein>
    <recommendedName>
        <fullName evidence="2">Phage tail protein</fullName>
    </recommendedName>
</protein>
<proteinExistence type="predicted"/>
<dbReference type="RefSeq" id="WP_369189077.1">
    <property type="nucleotide sequence ID" value="NZ_CP163431.1"/>
</dbReference>
<evidence type="ECO:0000313" key="1">
    <source>
        <dbReference type="EMBL" id="XDQ03095.1"/>
    </source>
</evidence>
<dbReference type="AlphaFoldDB" id="A0AB39MBA9"/>
<dbReference type="EMBL" id="CP163431">
    <property type="protein sequence ID" value="XDQ03095.1"/>
    <property type="molecule type" value="Genomic_DNA"/>
</dbReference>
<gene>
    <name evidence="1" type="ORF">AB5J58_24405</name>
</gene>
<accession>A0AB39MBA9</accession>
<sequence length="267" mass="29225">MAELDDWTCEFNGLVFGAPDSAISLVAVDGLLSLPDMRTADLTLVQRHGLYPGDDYMGGRAVTLTLEVYGSTREEFTEALNAVYATFAPAERERPLRFRFPGVAGDRTAFVNVRTRKRSAPLDLNFAHRVCNVAVELFSTDPYIYRDVLTVYNLSAPWQGSDPKLRFTQAGSAPALPVVKLVNAKDCVITDEVTGLRFGMTNLAGGLTIDSQAQTLTATASGANFNDRITAGSTWPEFAFGDHRLSMATLAVNAPTTAEFTWRDRWV</sequence>
<name>A0AB39MBA9_9ACTN</name>
<evidence type="ECO:0008006" key="2">
    <source>
        <dbReference type="Google" id="ProtNLM"/>
    </source>
</evidence>